<reference evidence="1" key="1">
    <citation type="submission" date="2021-09" db="EMBL/GenBank/DDBJ databases">
        <authorList>
            <consortium name="AG Swart"/>
            <person name="Singh M."/>
            <person name="Singh A."/>
            <person name="Seah K."/>
            <person name="Emmerich C."/>
        </authorList>
    </citation>
    <scope>NUCLEOTIDE SEQUENCE</scope>
    <source>
        <strain evidence="1">ATCC30299</strain>
    </source>
</reference>
<evidence type="ECO:0000313" key="1">
    <source>
        <dbReference type="EMBL" id="CAG9334847.1"/>
    </source>
</evidence>
<accession>A0AAU9KD83</accession>
<comment type="caution">
    <text evidence="1">The sequence shown here is derived from an EMBL/GenBank/DDBJ whole genome shotgun (WGS) entry which is preliminary data.</text>
</comment>
<evidence type="ECO:0000313" key="2">
    <source>
        <dbReference type="Proteomes" id="UP001162131"/>
    </source>
</evidence>
<sequence length="208" mass="23438">MLADISKEKIISSPSINKYEKEIIVLEQNNKSFRFDDVAKIINKVSAKNSKIKKKKSLSLRNINDINLINTYKGQTSSKKWNKNLSIKSSRTDRVCSKTNNFAAALRIHSLSTPSSIIENSPQYNPVFISPRIRPHSVFIQNFSGKIESQCKYEKAVAPFCVSVRGTKVKECDSYGIMFRPSTACSNKSSIPVSATTIKRAIYSHRIK</sequence>
<proteinExistence type="predicted"/>
<organism evidence="1 2">
    <name type="scientific">Blepharisma stoltei</name>
    <dbReference type="NCBI Taxonomy" id="1481888"/>
    <lineage>
        <taxon>Eukaryota</taxon>
        <taxon>Sar</taxon>
        <taxon>Alveolata</taxon>
        <taxon>Ciliophora</taxon>
        <taxon>Postciliodesmatophora</taxon>
        <taxon>Heterotrichea</taxon>
        <taxon>Heterotrichida</taxon>
        <taxon>Blepharismidae</taxon>
        <taxon>Blepharisma</taxon>
    </lineage>
</organism>
<protein>
    <submittedName>
        <fullName evidence="1">Uncharacterized protein</fullName>
    </submittedName>
</protein>
<dbReference type="Proteomes" id="UP001162131">
    <property type="component" value="Unassembled WGS sequence"/>
</dbReference>
<dbReference type="EMBL" id="CAJZBQ010000060">
    <property type="protein sequence ID" value="CAG9334847.1"/>
    <property type="molecule type" value="Genomic_DNA"/>
</dbReference>
<keyword evidence="2" id="KW-1185">Reference proteome</keyword>
<name>A0AAU9KD83_9CILI</name>
<dbReference type="AlphaFoldDB" id="A0AAU9KD83"/>
<gene>
    <name evidence="1" type="ORF">BSTOLATCC_MIC62432</name>
</gene>